<accession>A0A2W5G858</accession>
<dbReference type="EMBL" id="QFOL01000551">
    <property type="protein sequence ID" value="PZP41686.1"/>
    <property type="molecule type" value="Genomic_DNA"/>
</dbReference>
<dbReference type="Proteomes" id="UP000249769">
    <property type="component" value="Unassembled WGS sequence"/>
</dbReference>
<gene>
    <name evidence="1" type="ORF">DI595_22990</name>
</gene>
<evidence type="ECO:0000313" key="2">
    <source>
        <dbReference type="Proteomes" id="UP000249769"/>
    </source>
</evidence>
<organism evidence="1 2">
    <name type="scientific">Agrobacterium fabrum</name>
    <dbReference type="NCBI Taxonomy" id="1176649"/>
    <lineage>
        <taxon>Bacteria</taxon>
        <taxon>Pseudomonadati</taxon>
        <taxon>Pseudomonadota</taxon>
        <taxon>Alphaproteobacteria</taxon>
        <taxon>Hyphomicrobiales</taxon>
        <taxon>Rhizobiaceae</taxon>
        <taxon>Rhizobium/Agrobacterium group</taxon>
        <taxon>Agrobacterium</taxon>
        <taxon>Agrobacterium tumefaciens complex</taxon>
    </lineage>
</organism>
<proteinExistence type="predicted"/>
<evidence type="ECO:0000313" key="1">
    <source>
        <dbReference type="EMBL" id="PZP41686.1"/>
    </source>
</evidence>
<sequence>PNVVRYQTALHSVTSGASIDQPPAFDKRLIAFFVTSFFHLLKQPGQAPAAPGGRPQNVTKKQLWQEIFIEPHASPARRLQIC</sequence>
<comment type="caution">
    <text evidence="1">The sequence shown here is derived from an EMBL/GenBank/DDBJ whole genome shotgun (WGS) entry which is preliminary data.</text>
</comment>
<dbReference type="AlphaFoldDB" id="A0A2W5G858"/>
<name>A0A2W5G858_9HYPH</name>
<feature type="non-terminal residue" evidence="1">
    <location>
        <position position="1"/>
    </location>
</feature>
<reference evidence="1 2" key="1">
    <citation type="submission" date="2017-08" db="EMBL/GenBank/DDBJ databases">
        <title>Infants hospitalized years apart are colonized by the same room-sourced microbial strains.</title>
        <authorList>
            <person name="Brooks B."/>
            <person name="Olm M.R."/>
            <person name="Firek B.A."/>
            <person name="Baker R."/>
            <person name="Thomas B.C."/>
            <person name="Morowitz M.J."/>
            <person name="Banfield J.F."/>
        </authorList>
    </citation>
    <scope>NUCLEOTIDE SEQUENCE [LARGE SCALE GENOMIC DNA]</scope>
    <source>
        <strain evidence="1">S2_009_000_R2_73</strain>
    </source>
</reference>
<protein>
    <submittedName>
        <fullName evidence="1">Uncharacterized protein</fullName>
    </submittedName>
</protein>